<dbReference type="RefSeq" id="WP_038693813.1">
    <property type="nucleotide sequence ID" value="NZ_CP009286.1"/>
</dbReference>
<dbReference type="KEGG" id="pste:PSTEL_04905"/>
<dbReference type="STRING" id="169760.PSTEL_04905"/>
<reference evidence="1 2" key="1">
    <citation type="submission" date="2014-08" db="EMBL/GenBank/DDBJ databases">
        <title>Comparative genomics of the Paenibacillus odorifer group.</title>
        <authorList>
            <person name="den Bakker H.C."/>
            <person name="Tsai Y.-C."/>
            <person name="Martin N."/>
            <person name="Korlach J."/>
            <person name="Wiedmann M."/>
        </authorList>
    </citation>
    <scope>NUCLEOTIDE SEQUENCE [LARGE SCALE GENOMIC DNA]</scope>
    <source>
        <strain evidence="1 2">DSM 14472</strain>
    </source>
</reference>
<gene>
    <name evidence="1" type="ORF">PSTEL_04905</name>
</gene>
<evidence type="ECO:0000313" key="2">
    <source>
        <dbReference type="Proteomes" id="UP000029507"/>
    </source>
</evidence>
<organism evidence="1 2">
    <name type="scientific">Paenibacillus stellifer</name>
    <dbReference type="NCBI Taxonomy" id="169760"/>
    <lineage>
        <taxon>Bacteria</taxon>
        <taxon>Bacillati</taxon>
        <taxon>Bacillota</taxon>
        <taxon>Bacilli</taxon>
        <taxon>Bacillales</taxon>
        <taxon>Paenibacillaceae</taxon>
        <taxon>Paenibacillus</taxon>
    </lineage>
</organism>
<proteinExistence type="predicted"/>
<evidence type="ECO:0000313" key="1">
    <source>
        <dbReference type="EMBL" id="AIQ62540.1"/>
    </source>
</evidence>
<dbReference type="HOGENOM" id="CLU_2370171_0_0_9"/>
<dbReference type="Proteomes" id="UP000029507">
    <property type="component" value="Chromosome"/>
</dbReference>
<name>A0A089LR23_9BACL</name>
<accession>A0A089LR23</accession>
<protein>
    <submittedName>
        <fullName evidence="1">Uncharacterized protein</fullName>
    </submittedName>
</protein>
<keyword evidence="2" id="KW-1185">Reference proteome</keyword>
<dbReference type="AlphaFoldDB" id="A0A089LR23"/>
<dbReference type="EMBL" id="CP009286">
    <property type="protein sequence ID" value="AIQ62540.1"/>
    <property type="molecule type" value="Genomic_DNA"/>
</dbReference>
<sequence>MVFPSWFQQAIQRRLDHVAAQLERDPELNMYRKEESRANQAMVDCSGNMPHPVFLEWEDKAHLTRAMENERMYLQGMRDGAQLVMALLTDPLPADESLSTSKKSASCKSEG</sequence>